<evidence type="ECO:0000313" key="6">
    <source>
        <dbReference type="RefSeq" id="XP_032808639.1"/>
    </source>
</evidence>
<feature type="region of interest" description="Disordered" evidence="3">
    <location>
        <begin position="262"/>
        <end position="282"/>
    </location>
</feature>
<evidence type="ECO:0000313" key="5">
    <source>
        <dbReference type="Proteomes" id="UP001318040"/>
    </source>
</evidence>
<feature type="compositionally biased region" description="Low complexity" evidence="3">
    <location>
        <begin position="825"/>
        <end position="840"/>
    </location>
</feature>
<reference evidence="6" key="1">
    <citation type="submission" date="2025-08" db="UniProtKB">
        <authorList>
            <consortium name="RefSeq"/>
        </authorList>
    </citation>
    <scope>IDENTIFICATION</scope>
    <source>
        <tissue evidence="6">Sperm</tissue>
    </source>
</reference>
<dbReference type="InterPro" id="IPR013761">
    <property type="entry name" value="SAM/pointed_sf"/>
</dbReference>
<feature type="compositionally biased region" description="Pro residues" evidence="3">
    <location>
        <begin position="627"/>
        <end position="651"/>
    </location>
</feature>
<keyword evidence="5" id="KW-1185">Reference proteome</keyword>
<gene>
    <name evidence="6" type="primary">LOC116941568</name>
</gene>
<feature type="compositionally biased region" description="Low complexity" evidence="3">
    <location>
        <begin position="789"/>
        <end position="800"/>
    </location>
</feature>
<sequence length="1046" mass="109548">MEPPGGIQWSPLALPLDAIVSRYKLPLLLRVEPGQAIEGLRDGDLVLVHSCRQWTAVTAHSLEEGHYVVGPKIEIPVHYAGKFKLLEQERDMKDPVQYFSSVEEVAKAFPDRVFVMEDISFSVKVASGEFSEDSEVYNFSLSTGDELTLMGQAEILCGKPPGRDRFRLNALLRKLGRLNAAVSGGGNSGGGGGGGGNNNAPSSVLRPAKGKMPCLICMNHRTNESLSLPFQCRGRFGTRSPLELRLREGEHTLRSILERARLPVSVQPPSAPPPRNPYDQHSMREGHRYKLVGIRAKMVVVCCAIRPDGLGGETALPLHFTLQVGATLPRFALPEGLACADKAYERAVRDRLALVQRSFDIDEFSRAVREAPLVDPPPPPGGGGGGGGGGVAVGSSGATTGGRDVSSPKPGRSAPAPHGGHVPYAREPSGCPFQQWPPGCAHGGGGGGRLQLGCFGGGGGGGSGSEASLARSSRTCSSEEESPRGVAALPPLSRDRRSVHDENGTDGDGYGGDGGSDDDGEYVLPEEPRPPPPPPPPQSSSSSSSSHAGRPPGADLPYEELWSERAVAAGSPRLLTRGGRGCRGEVDAVYSSPPRAGHHDCSLHPPPLPPKSQAVKAECRAMQAQAPPVPPRSTKPPSTPTLSPRLPPRTPRPQLSQAAARSPSPSLSYYSSGLHHVGVRSNATWMAQANTDPGTGFCYPCGWTCDHSNGGVGGAVTVGPQQDRSARPSLSDGQSVKTSWSETWSRGSSESDGGHYLTPDASLSKHGNFFYGGPRPRAVPPAPQRRADAGAAAPAAVRGADSPEEAPASRGWTTGCGAPPPSLCPPFGSGSASPADGGDPFDPFMPAPDERRPPAPAHNGCCVVKQPVLSLLARGSLPPFDRILSAETAQPPGTPGAAGPVCPLSPPRPPKPGRAAELHQGPLAPSPLVSSWELPAENGTEVFSLGMGGEAYLRLSDTDTGPGGHELGEDPWRPPLDLAGLSVEGVCRCLRFLGLPEGPVAKFSSEKVDGTLLAQLSEEMLLNDFGLGKLQARKLLQFVAGWRPKL</sequence>
<feature type="compositionally biased region" description="Low complexity" evidence="3">
    <location>
        <begin position="652"/>
        <end position="667"/>
    </location>
</feature>
<feature type="region of interest" description="Disordered" evidence="3">
    <location>
        <begin position="885"/>
        <end position="924"/>
    </location>
</feature>
<evidence type="ECO:0000256" key="3">
    <source>
        <dbReference type="SAM" id="MobiDB-lite"/>
    </source>
</evidence>
<feature type="region of interest" description="Disordered" evidence="3">
    <location>
        <begin position="459"/>
        <end position="667"/>
    </location>
</feature>
<comment type="similarity">
    <text evidence="1">Belongs to the GAREM family.</text>
</comment>
<feature type="compositionally biased region" description="Low complexity" evidence="3">
    <location>
        <begin position="465"/>
        <end position="476"/>
    </location>
</feature>
<dbReference type="AlphaFoldDB" id="A0AAJ7WSK3"/>
<feature type="compositionally biased region" description="Gly residues" evidence="3">
    <location>
        <begin position="184"/>
        <end position="197"/>
    </location>
</feature>
<protein>
    <submittedName>
        <fullName evidence="6">GRB2-associated and regulator of MAPK protein-like</fullName>
    </submittedName>
</protein>
<feature type="region of interest" description="Disordered" evidence="3">
    <location>
        <begin position="370"/>
        <end position="430"/>
    </location>
</feature>
<evidence type="ECO:0000256" key="2">
    <source>
        <dbReference type="ARBA" id="ARBA00022553"/>
    </source>
</evidence>
<name>A0AAJ7WSK3_PETMA</name>
<feature type="compositionally biased region" description="Polar residues" evidence="3">
    <location>
        <begin position="731"/>
        <end position="751"/>
    </location>
</feature>
<dbReference type="Pfam" id="PF12736">
    <property type="entry name" value="CABIT"/>
    <property type="match status" value="1"/>
</dbReference>
<feature type="region of interest" description="Disordered" evidence="3">
    <location>
        <begin position="716"/>
        <end position="859"/>
    </location>
</feature>
<feature type="compositionally biased region" description="Basic and acidic residues" evidence="3">
    <location>
        <begin position="493"/>
        <end position="503"/>
    </location>
</feature>
<accession>A0AAJ7WSK3</accession>
<feature type="compositionally biased region" description="Low complexity" evidence="3">
    <location>
        <begin position="886"/>
        <end position="902"/>
    </location>
</feature>
<evidence type="ECO:0000256" key="1">
    <source>
        <dbReference type="ARBA" id="ARBA00006392"/>
    </source>
</evidence>
<dbReference type="RefSeq" id="XP_032808639.1">
    <property type="nucleotide sequence ID" value="XM_032952748.1"/>
</dbReference>
<proteinExistence type="inferred from homology"/>
<feature type="region of interest" description="Disordered" evidence="3">
    <location>
        <begin position="184"/>
        <end position="204"/>
    </location>
</feature>
<feature type="compositionally biased region" description="Pro residues" evidence="3">
    <location>
        <begin position="903"/>
        <end position="912"/>
    </location>
</feature>
<dbReference type="SUPFAM" id="SSF47769">
    <property type="entry name" value="SAM/Pointed domain"/>
    <property type="match status" value="1"/>
</dbReference>
<organism evidence="5 6">
    <name type="scientific">Petromyzon marinus</name>
    <name type="common">Sea lamprey</name>
    <dbReference type="NCBI Taxonomy" id="7757"/>
    <lineage>
        <taxon>Eukaryota</taxon>
        <taxon>Metazoa</taxon>
        <taxon>Chordata</taxon>
        <taxon>Craniata</taxon>
        <taxon>Vertebrata</taxon>
        <taxon>Cyclostomata</taxon>
        <taxon>Hyperoartia</taxon>
        <taxon>Petromyzontiformes</taxon>
        <taxon>Petromyzontidae</taxon>
        <taxon>Petromyzon</taxon>
    </lineage>
</organism>
<feature type="compositionally biased region" description="Gly residues" evidence="3">
    <location>
        <begin position="382"/>
        <end position="392"/>
    </location>
</feature>
<dbReference type="InterPro" id="IPR052281">
    <property type="entry name" value="GAREM"/>
</dbReference>
<dbReference type="InterPro" id="IPR025946">
    <property type="entry name" value="CABIT_dom"/>
</dbReference>
<feature type="compositionally biased region" description="Low complexity" evidence="3">
    <location>
        <begin position="393"/>
        <end position="402"/>
    </location>
</feature>
<keyword evidence="2" id="KW-0597">Phosphoprotein</keyword>
<dbReference type="PANTHER" id="PTHR14454:SF12">
    <property type="entry name" value="GRB2-ASSOCIATED AND REGULATOR OF MAPK PROTEIN 2-LIKE"/>
    <property type="match status" value="1"/>
</dbReference>
<dbReference type="PANTHER" id="PTHR14454">
    <property type="entry name" value="GRB2-ASSOCIATED AND REGULATOR OF MAPK PROTEIN FAMILY MEMBER"/>
    <property type="match status" value="1"/>
</dbReference>
<evidence type="ECO:0000259" key="4">
    <source>
        <dbReference type="Pfam" id="PF12736"/>
    </source>
</evidence>
<dbReference type="KEGG" id="pmrn:116941568"/>
<dbReference type="Proteomes" id="UP001318040">
    <property type="component" value="Chromosome 12"/>
</dbReference>
<feature type="domain" description="CABIT" evidence="4">
    <location>
        <begin position="25"/>
        <end position="324"/>
    </location>
</feature>
<dbReference type="Gene3D" id="1.10.150.50">
    <property type="entry name" value="Transcription Factor, Ets-1"/>
    <property type="match status" value="1"/>
</dbReference>